<dbReference type="Pfam" id="PF04773">
    <property type="entry name" value="FecR"/>
    <property type="match status" value="1"/>
</dbReference>
<feature type="transmembrane region" description="Helical" evidence="1">
    <location>
        <begin position="79"/>
        <end position="96"/>
    </location>
</feature>
<organism evidence="4 5">
    <name type="scientific">Dokdonia ponticola</name>
    <dbReference type="NCBI Taxonomy" id="2041041"/>
    <lineage>
        <taxon>Bacteria</taxon>
        <taxon>Pseudomonadati</taxon>
        <taxon>Bacteroidota</taxon>
        <taxon>Flavobacteriia</taxon>
        <taxon>Flavobacteriales</taxon>
        <taxon>Flavobacteriaceae</taxon>
        <taxon>Dokdonia</taxon>
    </lineage>
</organism>
<comment type="caution">
    <text evidence="4">The sequence shown here is derived from an EMBL/GenBank/DDBJ whole genome shotgun (WGS) entry which is preliminary data.</text>
</comment>
<evidence type="ECO:0000259" key="2">
    <source>
        <dbReference type="Pfam" id="PF04773"/>
    </source>
</evidence>
<keyword evidence="1" id="KW-1133">Transmembrane helix</keyword>
<dbReference type="PIRSF" id="PIRSF018266">
    <property type="entry name" value="FecR"/>
    <property type="match status" value="1"/>
</dbReference>
<proteinExistence type="predicted"/>
<accession>A0ABV9HRV8</accession>
<keyword evidence="1" id="KW-0472">Membrane</keyword>
<keyword evidence="1" id="KW-0812">Transmembrane</keyword>
<evidence type="ECO:0000313" key="4">
    <source>
        <dbReference type="EMBL" id="MFC4632430.1"/>
    </source>
</evidence>
<evidence type="ECO:0000259" key="3">
    <source>
        <dbReference type="Pfam" id="PF16344"/>
    </source>
</evidence>
<feature type="domain" description="FecR protein" evidence="2">
    <location>
        <begin position="103"/>
        <end position="193"/>
    </location>
</feature>
<dbReference type="InterPro" id="IPR032508">
    <property type="entry name" value="FecR_C"/>
</dbReference>
<dbReference type="Pfam" id="PF16344">
    <property type="entry name" value="FecR_C"/>
    <property type="match status" value="1"/>
</dbReference>
<protein>
    <submittedName>
        <fullName evidence="4">FecR family protein</fullName>
    </submittedName>
</protein>
<dbReference type="Gene3D" id="3.55.50.30">
    <property type="match status" value="1"/>
</dbReference>
<dbReference type="EMBL" id="JBHSFV010000001">
    <property type="protein sequence ID" value="MFC4632430.1"/>
    <property type="molecule type" value="Genomic_DNA"/>
</dbReference>
<evidence type="ECO:0000256" key="1">
    <source>
        <dbReference type="SAM" id="Phobius"/>
    </source>
</evidence>
<dbReference type="PANTHER" id="PTHR30273:SF2">
    <property type="entry name" value="PROTEIN FECR"/>
    <property type="match status" value="1"/>
</dbReference>
<name>A0ABV9HRV8_9FLAO</name>
<feature type="domain" description="Protein FecR C-terminal" evidence="3">
    <location>
        <begin position="235"/>
        <end position="300"/>
    </location>
</feature>
<sequence>MEKEYLYKKWLNDELTPSELEAFEKLDDADLSQEILEEATRFKVPDHYHVDDFETFKAQKATRKETSTKVIRLPWLRKLSSIAAIVVITLGLYYVFTSQNQTTITTQIAQKETITLPDQSQVTLNAMSSIRYAEDTWSEKRELSLEGEAFFKVAKGAKFDVKTNDGVVSVLGTSFNVKQRDQFFEVICYEGLVSVTYNNQLIKLPAGNTFRLDHGVTTQGTIFGEGPQWINYRSVFSKVAVAEVFKEVERQYDVQIDFSNIDSTILFSGGFEHIDLTEALTSITGPLKMTFTKQNNSVVIHDTTH</sequence>
<dbReference type="RefSeq" id="WP_379976623.1">
    <property type="nucleotide sequence ID" value="NZ_JBHSFV010000001.1"/>
</dbReference>
<dbReference type="InterPro" id="IPR006860">
    <property type="entry name" value="FecR"/>
</dbReference>
<keyword evidence="5" id="KW-1185">Reference proteome</keyword>
<dbReference type="Proteomes" id="UP001596043">
    <property type="component" value="Unassembled WGS sequence"/>
</dbReference>
<dbReference type="InterPro" id="IPR012373">
    <property type="entry name" value="Ferrdict_sens_TM"/>
</dbReference>
<evidence type="ECO:0000313" key="5">
    <source>
        <dbReference type="Proteomes" id="UP001596043"/>
    </source>
</evidence>
<dbReference type="Gene3D" id="2.60.120.1440">
    <property type="match status" value="1"/>
</dbReference>
<dbReference type="PANTHER" id="PTHR30273">
    <property type="entry name" value="PERIPLASMIC SIGNAL SENSOR AND SIGMA FACTOR ACTIVATOR FECR-RELATED"/>
    <property type="match status" value="1"/>
</dbReference>
<reference evidence="5" key="1">
    <citation type="journal article" date="2019" name="Int. J. Syst. Evol. Microbiol.">
        <title>The Global Catalogue of Microorganisms (GCM) 10K type strain sequencing project: providing services to taxonomists for standard genome sequencing and annotation.</title>
        <authorList>
            <consortium name="The Broad Institute Genomics Platform"/>
            <consortium name="The Broad Institute Genome Sequencing Center for Infectious Disease"/>
            <person name="Wu L."/>
            <person name="Ma J."/>
        </authorList>
    </citation>
    <scope>NUCLEOTIDE SEQUENCE [LARGE SCALE GENOMIC DNA]</scope>
    <source>
        <strain evidence="5">YJ-61-S</strain>
    </source>
</reference>
<gene>
    <name evidence="4" type="ORF">ACFO3O_00815</name>
</gene>